<dbReference type="InterPro" id="IPR050085">
    <property type="entry name" value="AGPR"/>
</dbReference>
<evidence type="ECO:0000256" key="3">
    <source>
        <dbReference type="ARBA" id="ARBA00022605"/>
    </source>
</evidence>
<dbReference type="CDD" id="cd17895">
    <property type="entry name" value="AGPR_1_N"/>
    <property type="match status" value="1"/>
</dbReference>
<dbReference type="GO" id="GO:0003942">
    <property type="term" value="F:N-acetyl-gamma-glutamyl-phosphate reductase activity"/>
    <property type="evidence" value="ECO:0007669"/>
    <property type="project" value="UniProtKB-UniRule"/>
</dbReference>
<name>A0A656YWY1_9EURY</name>
<dbReference type="GO" id="GO:0070401">
    <property type="term" value="F:NADP+ binding"/>
    <property type="evidence" value="ECO:0007669"/>
    <property type="project" value="InterPro"/>
</dbReference>
<keyword evidence="5 7" id="KW-0560">Oxidoreductase</keyword>
<comment type="function">
    <text evidence="7">Catalyzes the NADPH-dependent reduction of N-acetyl-5-glutamyl phosphate to yield N-acetyl-L-glutamate 5-semialdehyde.</text>
</comment>
<keyword evidence="11" id="KW-1185">Reference proteome</keyword>
<keyword evidence="7" id="KW-0963">Cytoplasm</keyword>
<dbReference type="Pfam" id="PF22698">
    <property type="entry name" value="Semialdhyde_dhC_1"/>
    <property type="match status" value="1"/>
</dbReference>
<dbReference type="Gene3D" id="3.40.50.720">
    <property type="entry name" value="NAD(P)-binding Rossmann-like Domain"/>
    <property type="match status" value="1"/>
</dbReference>
<comment type="similarity">
    <text evidence="7">Belongs to the NAGSA dehydrogenase family. Type 1 subfamily.</text>
</comment>
<dbReference type="GO" id="GO:0005737">
    <property type="term" value="C:cytoplasm"/>
    <property type="evidence" value="ECO:0007669"/>
    <property type="project" value="UniProtKB-SubCell"/>
</dbReference>
<feature type="domain" description="Semialdehyde dehydrogenase NAD-binding" evidence="9">
    <location>
        <begin position="4"/>
        <end position="140"/>
    </location>
</feature>
<evidence type="ECO:0000256" key="6">
    <source>
        <dbReference type="ARBA" id="ARBA00050557"/>
    </source>
</evidence>
<gene>
    <name evidence="7" type="primary">argC</name>
    <name evidence="10" type="ORF">AKJ39_00905</name>
</gene>
<dbReference type="EMBL" id="LHXT01000007">
    <property type="protein sequence ID" value="KXA98738.1"/>
    <property type="molecule type" value="Genomic_DNA"/>
</dbReference>
<dbReference type="InterPro" id="IPR036291">
    <property type="entry name" value="NAD(P)-bd_dom_sf"/>
</dbReference>
<dbReference type="PANTHER" id="PTHR32338:SF10">
    <property type="entry name" value="N-ACETYL-GAMMA-GLUTAMYL-PHOSPHATE REDUCTASE, CHLOROPLASTIC-RELATED"/>
    <property type="match status" value="1"/>
</dbReference>
<evidence type="ECO:0000313" key="11">
    <source>
        <dbReference type="Proteomes" id="UP000070257"/>
    </source>
</evidence>
<reference evidence="10 11" key="1">
    <citation type="journal article" date="2016" name="Sci. Rep.">
        <title>Metabolic traits of an uncultured archaeal lineage -MSBL1- from brine pools of the Red Sea.</title>
        <authorList>
            <person name="Mwirichia R."/>
            <person name="Alam I."/>
            <person name="Rashid M."/>
            <person name="Vinu M."/>
            <person name="Ba-Alawi W."/>
            <person name="Anthony Kamau A."/>
            <person name="Kamanda Ngugi D."/>
            <person name="Goker M."/>
            <person name="Klenk H.P."/>
            <person name="Bajic V."/>
            <person name="Stingl U."/>
        </authorList>
    </citation>
    <scope>NUCLEOTIDE SEQUENCE [LARGE SCALE GENOMIC DNA]</scope>
    <source>
        <strain evidence="10">SCGC-AAA259J03</strain>
    </source>
</reference>
<comment type="pathway">
    <text evidence="1 7">Amino-acid biosynthesis; L-arginine biosynthesis; N(2)-acetyl-L-ornithine from L-glutamate: step 3/4.</text>
</comment>
<feature type="active site" evidence="7 8">
    <location>
        <position position="148"/>
    </location>
</feature>
<dbReference type="CDD" id="cd23934">
    <property type="entry name" value="AGPR_1_C"/>
    <property type="match status" value="1"/>
</dbReference>
<keyword evidence="2 7" id="KW-0055">Arginine biosynthesis</keyword>
<evidence type="ECO:0000256" key="4">
    <source>
        <dbReference type="ARBA" id="ARBA00022857"/>
    </source>
</evidence>
<comment type="caution">
    <text evidence="10">The sequence shown here is derived from an EMBL/GenBank/DDBJ whole genome shotgun (WGS) entry which is preliminary data.</text>
</comment>
<dbReference type="GO" id="GO:0006526">
    <property type="term" value="P:L-arginine biosynthetic process"/>
    <property type="evidence" value="ECO:0007669"/>
    <property type="project" value="UniProtKB-UniRule"/>
</dbReference>
<protein>
    <recommendedName>
        <fullName evidence="7">N-acetyl-gamma-glutamyl-phosphate reductase</fullName>
        <shortName evidence="7">AGPR</shortName>
        <ecNumber evidence="7">1.2.1.38</ecNumber>
    </recommendedName>
    <alternativeName>
        <fullName evidence="7">N-acetyl-glutamate semialdehyde dehydrogenase</fullName>
        <shortName evidence="7">NAGSA dehydrogenase</shortName>
    </alternativeName>
</protein>
<dbReference type="Gene3D" id="3.30.360.10">
    <property type="entry name" value="Dihydrodipicolinate Reductase, domain 2"/>
    <property type="match status" value="1"/>
</dbReference>
<dbReference type="SUPFAM" id="SSF55347">
    <property type="entry name" value="Glyceraldehyde-3-phosphate dehydrogenase-like, C-terminal domain"/>
    <property type="match status" value="1"/>
</dbReference>
<dbReference type="Proteomes" id="UP000070257">
    <property type="component" value="Unassembled WGS sequence"/>
</dbReference>
<dbReference type="Pfam" id="PF01118">
    <property type="entry name" value="Semialdhyde_dh"/>
    <property type="match status" value="1"/>
</dbReference>
<evidence type="ECO:0000256" key="2">
    <source>
        <dbReference type="ARBA" id="ARBA00022571"/>
    </source>
</evidence>
<dbReference type="AlphaFoldDB" id="A0A656YWY1"/>
<dbReference type="EC" id="1.2.1.38" evidence="7"/>
<dbReference type="NCBIfam" id="TIGR01850">
    <property type="entry name" value="argC"/>
    <property type="match status" value="1"/>
</dbReference>
<evidence type="ECO:0000256" key="8">
    <source>
        <dbReference type="PROSITE-ProRule" id="PRU10010"/>
    </source>
</evidence>
<dbReference type="InterPro" id="IPR058924">
    <property type="entry name" value="AGPR_dimerisation_dom"/>
</dbReference>
<dbReference type="InterPro" id="IPR023013">
    <property type="entry name" value="AGPR_AS"/>
</dbReference>
<dbReference type="GO" id="GO:0051287">
    <property type="term" value="F:NAD binding"/>
    <property type="evidence" value="ECO:0007669"/>
    <property type="project" value="InterPro"/>
</dbReference>
<evidence type="ECO:0000256" key="5">
    <source>
        <dbReference type="ARBA" id="ARBA00023002"/>
    </source>
</evidence>
<keyword evidence="4 7" id="KW-0521">NADP</keyword>
<evidence type="ECO:0000259" key="9">
    <source>
        <dbReference type="SMART" id="SM00859"/>
    </source>
</evidence>
<dbReference type="UniPathway" id="UPA00068">
    <property type="reaction ID" value="UER00108"/>
</dbReference>
<comment type="catalytic activity">
    <reaction evidence="6 7">
        <text>N-acetyl-L-glutamate 5-semialdehyde + phosphate + NADP(+) = N-acetyl-L-glutamyl 5-phosphate + NADPH + H(+)</text>
        <dbReference type="Rhea" id="RHEA:21588"/>
        <dbReference type="ChEBI" id="CHEBI:15378"/>
        <dbReference type="ChEBI" id="CHEBI:29123"/>
        <dbReference type="ChEBI" id="CHEBI:43474"/>
        <dbReference type="ChEBI" id="CHEBI:57783"/>
        <dbReference type="ChEBI" id="CHEBI:57936"/>
        <dbReference type="ChEBI" id="CHEBI:58349"/>
        <dbReference type="EC" id="1.2.1.38"/>
    </reaction>
</comment>
<dbReference type="HAMAP" id="MF_00150">
    <property type="entry name" value="ArgC_type1"/>
    <property type="match status" value="1"/>
</dbReference>
<organism evidence="10 11">
    <name type="scientific">candidate division MSBL1 archaeon SCGC-AAA259J03</name>
    <dbReference type="NCBI Taxonomy" id="1698269"/>
    <lineage>
        <taxon>Archaea</taxon>
        <taxon>Methanobacteriati</taxon>
        <taxon>Methanobacteriota</taxon>
        <taxon>candidate division MSBL1</taxon>
    </lineage>
</organism>
<evidence type="ECO:0000313" key="10">
    <source>
        <dbReference type="EMBL" id="KXA98738.1"/>
    </source>
</evidence>
<keyword evidence="3 7" id="KW-0028">Amino-acid biosynthesis</keyword>
<proteinExistence type="inferred from homology"/>
<comment type="subcellular location">
    <subcellularLocation>
        <location evidence="7">Cytoplasm</location>
    </subcellularLocation>
</comment>
<dbReference type="SUPFAM" id="SSF51735">
    <property type="entry name" value="NAD(P)-binding Rossmann-fold domains"/>
    <property type="match status" value="1"/>
</dbReference>
<dbReference type="SMART" id="SM00859">
    <property type="entry name" value="Semialdhyde_dh"/>
    <property type="match status" value="1"/>
</dbReference>
<sequence length="342" mass="37709">MTFKISIVGASGYTGGELLRILKNHAEVEIIGVYGKTSTGKKITELHPHLTDLLDLTIKKPDYEKIGEKSDLVFTATPHATAMEFVPKILEFGAKVVDLSADYRLENVEIFEEYYTKHSSPEVESVYGLPELYRDEIKHANLVANPGCYPTAGILSLAPALTEGLVKRDPIIIDSKSGTSGAGAKPSEKLHHPVCAENLRAYNVTSHRHGPEIKQEAEKLAGGKVNTCFTPHLIPIIRGILNTTHTFLREPIDQKEVISPYRSFYKDEPFVRVLDKLPQTSAVRGSNFCDIGIRTSEKNNRTTIIAVIDNLVKGASGQAVQNMNLMLGLNEEKGLKQVPLRP</sequence>
<dbReference type="PANTHER" id="PTHR32338">
    <property type="entry name" value="N-ACETYL-GAMMA-GLUTAMYL-PHOSPHATE REDUCTASE, CHLOROPLASTIC-RELATED-RELATED"/>
    <property type="match status" value="1"/>
</dbReference>
<dbReference type="InterPro" id="IPR000706">
    <property type="entry name" value="AGPR_type-1"/>
</dbReference>
<dbReference type="FunFam" id="3.30.360.10:FF:000014">
    <property type="entry name" value="N-acetyl-gamma-glutamyl-phosphate reductase"/>
    <property type="match status" value="1"/>
</dbReference>
<evidence type="ECO:0000256" key="1">
    <source>
        <dbReference type="ARBA" id="ARBA00004862"/>
    </source>
</evidence>
<dbReference type="PROSITE" id="PS01224">
    <property type="entry name" value="ARGC"/>
    <property type="match status" value="1"/>
</dbReference>
<accession>A0A656YWY1</accession>
<dbReference type="InterPro" id="IPR000534">
    <property type="entry name" value="Semialdehyde_DH_NAD-bd"/>
</dbReference>
<evidence type="ECO:0000256" key="7">
    <source>
        <dbReference type="HAMAP-Rule" id="MF_00150"/>
    </source>
</evidence>